<evidence type="ECO:0008006" key="3">
    <source>
        <dbReference type="Google" id="ProtNLM"/>
    </source>
</evidence>
<proteinExistence type="predicted"/>
<dbReference type="InterPro" id="IPR007344">
    <property type="entry name" value="GrpB/CoaE"/>
</dbReference>
<dbReference type="InterPro" id="IPR043519">
    <property type="entry name" value="NT_sf"/>
</dbReference>
<dbReference type="KEGG" id="fek:C1H87_21760"/>
<dbReference type="Proteomes" id="UP000235826">
    <property type="component" value="Chromosome"/>
</dbReference>
<reference evidence="1 2" key="1">
    <citation type="submission" date="2018-01" db="EMBL/GenBank/DDBJ databases">
        <title>Complete genome sequence of Flavivirga eckloniae ECD14 isolated from seaweed Ecklonia cava.</title>
        <authorList>
            <person name="Lee J.H."/>
            <person name="Baik K.S."/>
            <person name="Seong C.N."/>
        </authorList>
    </citation>
    <scope>NUCLEOTIDE SEQUENCE [LARGE SCALE GENOMIC DNA]</scope>
    <source>
        <strain evidence="1 2">ECD14</strain>
    </source>
</reference>
<gene>
    <name evidence="1" type="ORF">C1H87_21760</name>
</gene>
<protein>
    <recommendedName>
        <fullName evidence="3">GrpB family protein</fullName>
    </recommendedName>
</protein>
<dbReference type="PANTHER" id="PTHR34822:SF1">
    <property type="entry name" value="GRPB FAMILY PROTEIN"/>
    <property type="match status" value="1"/>
</dbReference>
<organism evidence="1 2">
    <name type="scientific">Flavivirga eckloniae</name>
    <dbReference type="NCBI Taxonomy" id="1803846"/>
    <lineage>
        <taxon>Bacteria</taxon>
        <taxon>Pseudomonadati</taxon>
        <taxon>Bacteroidota</taxon>
        <taxon>Flavobacteriia</taxon>
        <taxon>Flavobacteriales</taxon>
        <taxon>Flavobacteriaceae</taxon>
        <taxon>Flavivirga</taxon>
    </lineage>
</organism>
<dbReference type="SUPFAM" id="SSF81301">
    <property type="entry name" value="Nucleotidyltransferase"/>
    <property type="match status" value="1"/>
</dbReference>
<dbReference type="Gene3D" id="3.30.460.10">
    <property type="entry name" value="Beta Polymerase, domain 2"/>
    <property type="match status" value="1"/>
</dbReference>
<dbReference type="EMBL" id="CP025791">
    <property type="protein sequence ID" value="AUP81196.1"/>
    <property type="molecule type" value="Genomic_DNA"/>
</dbReference>
<dbReference type="AlphaFoldDB" id="A0A2K9PVU6"/>
<name>A0A2K9PVU6_9FLAO</name>
<evidence type="ECO:0000313" key="2">
    <source>
        <dbReference type="Proteomes" id="UP000235826"/>
    </source>
</evidence>
<sequence>MNKKRATTMKKTLNDLTKDDWNTLFPIELVDHNPEWKNIYENEKERIIDKVGSETILRIEHFGSSSIPSIKSKPYIDLMIEIPKQMLFNENLIVKFTELGYSHFVVPTRENIEAYSSFGKGYNVDGTKEQIFHIHMCPKNNVMWKQIDFRDFLNSNLEKAKQYENLKIELATKFKNDRGSYVLGKTDFVNETLDIISRKSSTQDDV</sequence>
<evidence type="ECO:0000313" key="1">
    <source>
        <dbReference type="EMBL" id="AUP81196.1"/>
    </source>
</evidence>
<accession>A0A2K9PVU6</accession>
<keyword evidence="2" id="KW-1185">Reference proteome</keyword>
<dbReference type="PANTHER" id="PTHR34822">
    <property type="entry name" value="GRPB DOMAIN PROTEIN (AFU_ORTHOLOGUE AFUA_1G01530)"/>
    <property type="match status" value="1"/>
</dbReference>
<dbReference type="Pfam" id="PF04229">
    <property type="entry name" value="GrpB"/>
    <property type="match status" value="1"/>
</dbReference>